<sequence length="174" mass="18693">MVVNILDGEIEEGARQNRWTLICGFPSNVESLVEFERKVSLVLPPSELCLPRDLEQVVIFEGDKYFPIPACFLQCVCGDLILALDSTEELDDAPHRKGHAVGVLPVCDVGFSHSLQRLMVPATGSSAAATDPAAPHERFAGSPLRTLGEVEPSSSFHAATLESGGCGFAKGCRR</sequence>
<organism evidence="1 2">
    <name type="scientific">Chaetomium globosum (strain ATCC 6205 / CBS 148.51 / DSM 1962 / NBRC 6347 / NRRL 1970)</name>
    <name type="common">Soil fungus</name>
    <dbReference type="NCBI Taxonomy" id="306901"/>
    <lineage>
        <taxon>Eukaryota</taxon>
        <taxon>Fungi</taxon>
        <taxon>Dikarya</taxon>
        <taxon>Ascomycota</taxon>
        <taxon>Pezizomycotina</taxon>
        <taxon>Sordariomycetes</taxon>
        <taxon>Sordariomycetidae</taxon>
        <taxon>Sordariales</taxon>
        <taxon>Chaetomiaceae</taxon>
        <taxon>Chaetomium</taxon>
    </lineage>
</organism>
<evidence type="ECO:0000313" key="1">
    <source>
        <dbReference type="EMBL" id="EAQ91197.1"/>
    </source>
</evidence>
<dbReference type="GeneID" id="4389121"/>
<evidence type="ECO:0000313" key="2">
    <source>
        <dbReference type="Proteomes" id="UP000001056"/>
    </source>
</evidence>
<dbReference type="VEuPathDB" id="FungiDB:CHGG_03132"/>
<dbReference type="InParanoid" id="Q2H9H2"/>
<name>Q2H9H2_CHAGB</name>
<accession>Q2H9H2</accession>
<gene>
    <name evidence="1" type="ORF">CHGG_03132</name>
</gene>
<protein>
    <submittedName>
        <fullName evidence="1">Uncharacterized protein</fullName>
    </submittedName>
</protein>
<dbReference type="Proteomes" id="UP000001056">
    <property type="component" value="Unassembled WGS sequence"/>
</dbReference>
<keyword evidence="2" id="KW-1185">Reference proteome</keyword>
<reference evidence="2" key="1">
    <citation type="journal article" date="2015" name="Genome Announc.">
        <title>Draft genome sequence of the cellulolytic fungus Chaetomium globosum.</title>
        <authorList>
            <person name="Cuomo C.A."/>
            <person name="Untereiner W.A."/>
            <person name="Ma L.-J."/>
            <person name="Grabherr M."/>
            <person name="Birren B.W."/>
        </authorList>
    </citation>
    <scope>NUCLEOTIDE SEQUENCE [LARGE SCALE GENOMIC DNA]</scope>
    <source>
        <strain evidence="2">ATCC 6205 / CBS 148.51 / DSM 1962 / NBRC 6347 / NRRL 1970</strain>
    </source>
</reference>
<dbReference type="AlphaFoldDB" id="Q2H9H2"/>
<dbReference type="HOGENOM" id="CLU_1539832_0_0_1"/>
<proteinExistence type="predicted"/>
<dbReference type="RefSeq" id="XP_001229648.1">
    <property type="nucleotide sequence ID" value="XM_001229647.1"/>
</dbReference>
<dbReference type="EMBL" id="CH408030">
    <property type="protein sequence ID" value="EAQ91197.1"/>
    <property type="molecule type" value="Genomic_DNA"/>
</dbReference>